<accession>A0A1Q2YKY8</accession>
<keyword evidence="2" id="KW-0862">Zinc</keyword>
<dbReference type="GO" id="GO:0000978">
    <property type="term" value="F:RNA polymerase II cis-regulatory region sequence-specific DNA binding"/>
    <property type="evidence" value="ECO:0007669"/>
    <property type="project" value="TreeGrafter"/>
</dbReference>
<feature type="compositionally biased region" description="Polar residues" evidence="7">
    <location>
        <begin position="7"/>
        <end position="16"/>
    </location>
</feature>
<feature type="compositionally biased region" description="Polar residues" evidence="7">
    <location>
        <begin position="71"/>
        <end position="89"/>
    </location>
</feature>
<dbReference type="Pfam" id="PF00172">
    <property type="entry name" value="Zn_clus"/>
    <property type="match status" value="1"/>
</dbReference>
<evidence type="ECO:0000313" key="10">
    <source>
        <dbReference type="Proteomes" id="UP000186136"/>
    </source>
</evidence>
<evidence type="ECO:0000256" key="6">
    <source>
        <dbReference type="ARBA" id="ARBA00023242"/>
    </source>
</evidence>
<feature type="compositionally biased region" description="Polar residues" evidence="7">
    <location>
        <begin position="51"/>
        <end position="64"/>
    </location>
</feature>
<keyword evidence="1" id="KW-0479">Metal-binding</keyword>
<keyword evidence="3" id="KW-0805">Transcription regulation</keyword>
<feature type="compositionally biased region" description="Basic and acidic residues" evidence="7">
    <location>
        <begin position="124"/>
        <end position="133"/>
    </location>
</feature>
<dbReference type="CDD" id="cd00067">
    <property type="entry name" value="GAL4"/>
    <property type="match status" value="1"/>
</dbReference>
<feature type="compositionally biased region" description="Low complexity" evidence="7">
    <location>
        <begin position="581"/>
        <end position="597"/>
    </location>
</feature>
<evidence type="ECO:0000256" key="4">
    <source>
        <dbReference type="ARBA" id="ARBA00023125"/>
    </source>
</evidence>
<feature type="compositionally biased region" description="Low complexity" evidence="7">
    <location>
        <begin position="17"/>
        <end position="29"/>
    </location>
</feature>
<evidence type="ECO:0000313" key="9">
    <source>
        <dbReference type="EMBL" id="GAV30194.1"/>
    </source>
</evidence>
<keyword evidence="6" id="KW-0539">Nucleus</keyword>
<sequence>MEMPPQSHASPQSGAAKTTTTNTTTSSKTSPKHSCVEDIILETAEEAPTIVLTSEASSGAQLAQHTIPKPQISSAFQKQPNFPRQILQTSPRSSSDYSSSSSSVRKSSPENASQQKDAQPESSSAKEDTKDCESTANTDQLQSKKKRFRRSYNCGPCKTHKIKCDMRIPCGNCEKYDRRDECLRDPPNPPTYQQYLVKQERKRKYLEKRYHLVSSRQDQPSQEPQGASRGDAADSSAKHTYLSPPQKLQYELANKPYDDVARQNLNIVSPNSYVNRSESFKYSQPFSNSYGEHDYRINQNALIDYKTYYQGAGVQPSTNIHQNIPQIPIFQQQQQQQQPQQQPPPQHPAYAYYPDLAAPYPHPVQMMAPQPCSHLPEIPPQAQFGERAFHPSSTAHPLMESPYVPFLQPMLQNPLHETLPPVPQYPPLPPHVRLPAISEPHLASVSRVPGLLPPPMIVSNSVHEQYGFRPPAQVPYHAQPLVAGKEQYHIPLPGQEQAPPWATNPPSSHMVNTETLVPRVYEQSNGDENPTFRLPNMENIVEEQVSSYARPPVQLPNPAATRSTETNSNVSSFDGSRKLTSLSSMSSSADQFAFASEAKQHKSPRH</sequence>
<dbReference type="Proteomes" id="UP000186136">
    <property type="component" value="Unassembled WGS sequence"/>
</dbReference>
<name>A0A1Q2YKY8_9ASCO</name>
<dbReference type="InterPro" id="IPR051430">
    <property type="entry name" value="Fungal_TF_Env_Response"/>
</dbReference>
<dbReference type="GO" id="GO:0008270">
    <property type="term" value="F:zinc ion binding"/>
    <property type="evidence" value="ECO:0007669"/>
    <property type="project" value="InterPro"/>
</dbReference>
<evidence type="ECO:0000256" key="2">
    <source>
        <dbReference type="ARBA" id="ARBA00022833"/>
    </source>
</evidence>
<dbReference type="InterPro" id="IPR036864">
    <property type="entry name" value="Zn2-C6_fun-type_DNA-bd_sf"/>
</dbReference>
<feature type="domain" description="Zn(2)-C6 fungal-type" evidence="8">
    <location>
        <begin position="153"/>
        <end position="182"/>
    </location>
</feature>
<dbReference type="PROSITE" id="PS50048">
    <property type="entry name" value="ZN2_CY6_FUNGAL_2"/>
    <property type="match status" value="1"/>
</dbReference>
<dbReference type="GO" id="GO:0001228">
    <property type="term" value="F:DNA-binding transcription activator activity, RNA polymerase II-specific"/>
    <property type="evidence" value="ECO:0007669"/>
    <property type="project" value="TreeGrafter"/>
</dbReference>
<evidence type="ECO:0000256" key="3">
    <source>
        <dbReference type="ARBA" id="ARBA00023015"/>
    </source>
</evidence>
<keyword evidence="4" id="KW-0238">DNA-binding</keyword>
<dbReference type="EMBL" id="BDGI01000163">
    <property type="protein sequence ID" value="GAV30194.1"/>
    <property type="molecule type" value="Genomic_DNA"/>
</dbReference>
<gene>
    <name evidence="9" type="ORF">PMKS-003703</name>
</gene>
<dbReference type="PANTHER" id="PTHR31944">
    <property type="entry name" value="HEME-RESPONSIVE ZINC FINGER TRANSCRIPTION FACTOR HAP1"/>
    <property type="match status" value="1"/>
</dbReference>
<feature type="compositionally biased region" description="Polar residues" evidence="7">
    <location>
        <begin position="109"/>
        <end position="123"/>
    </location>
</feature>
<evidence type="ECO:0000256" key="1">
    <source>
        <dbReference type="ARBA" id="ARBA00022723"/>
    </source>
</evidence>
<dbReference type="GO" id="GO:0005634">
    <property type="term" value="C:nucleus"/>
    <property type="evidence" value="ECO:0007669"/>
    <property type="project" value="TreeGrafter"/>
</dbReference>
<dbReference type="SMART" id="SM00066">
    <property type="entry name" value="GAL4"/>
    <property type="match status" value="1"/>
</dbReference>
<feature type="compositionally biased region" description="Low complexity" evidence="7">
    <location>
        <begin position="90"/>
        <end position="106"/>
    </location>
</feature>
<dbReference type="AlphaFoldDB" id="A0A1Q2YKY8"/>
<dbReference type="InterPro" id="IPR001138">
    <property type="entry name" value="Zn2Cys6_DnaBD"/>
</dbReference>
<organism evidence="9 10">
    <name type="scientific">Pichia membranifaciens</name>
    <dbReference type="NCBI Taxonomy" id="4926"/>
    <lineage>
        <taxon>Eukaryota</taxon>
        <taxon>Fungi</taxon>
        <taxon>Dikarya</taxon>
        <taxon>Ascomycota</taxon>
        <taxon>Saccharomycotina</taxon>
        <taxon>Pichiomycetes</taxon>
        <taxon>Pichiales</taxon>
        <taxon>Pichiaceae</taxon>
        <taxon>Pichia</taxon>
    </lineage>
</organism>
<keyword evidence="10" id="KW-1185">Reference proteome</keyword>
<evidence type="ECO:0000259" key="8">
    <source>
        <dbReference type="PROSITE" id="PS50048"/>
    </source>
</evidence>
<dbReference type="Gene3D" id="4.10.240.10">
    <property type="entry name" value="Zn(2)-C6 fungal-type DNA-binding domain"/>
    <property type="match status" value="1"/>
</dbReference>
<feature type="compositionally biased region" description="Polar residues" evidence="7">
    <location>
        <begin position="560"/>
        <end position="580"/>
    </location>
</feature>
<feature type="region of interest" description="Disordered" evidence="7">
    <location>
        <begin position="212"/>
        <end position="245"/>
    </location>
</feature>
<feature type="region of interest" description="Disordered" evidence="7">
    <location>
        <begin position="547"/>
        <end position="606"/>
    </location>
</feature>
<feature type="compositionally biased region" description="Polar residues" evidence="7">
    <location>
        <begin position="214"/>
        <end position="225"/>
    </location>
</feature>
<comment type="caution">
    <text evidence="9">The sequence shown here is derived from an EMBL/GenBank/DDBJ whole genome shotgun (WGS) entry which is preliminary data.</text>
</comment>
<dbReference type="SUPFAM" id="SSF57701">
    <property type="entry name" value="Zn2/Cys6 DNA-binding domain"/>
    <property type="match status" value="1"/>
</dbReference>
<proteinExistence type="predicted"/>
<dbReference type="OrthoDB" id="1747771at2759"/>
<evidence type="ECO:0000256" key="5">
    <source>
        <dbReference type="ARBA" id="ARBA00023163"/>
    </source>
</evidence>
<reference evidence="9 10" key="1">
    <citation type="submission" date="2016-08" db="EMBL/GenBank/DDBJ databases">
        <title>Whole genome shotgun sequence of Pichia membranifaciens KS47-1.</title>
        <authorList>
            <person name="Konishi M."/>
            <person name="Ishida M."/>
            <person name="Arakawa T."/>
            <person name="Kato Y."/>
            <person name="Horiuchi J."/>
        </authorList>
    </citation>
    <scope>NUCLEOTIDE SEQUENCE [LARGE SCALE GENOMIC DNA]</scope>
    <source>
        <strain evidence="9 10">KS47-1</strain>
    </source>
</reference>
<evidence type="ECO:0000256" key="7">
    <source>
        <dbReference type="SAM" id="MobiDB-lite"/>
    </source>
</evidence>
<dbReference type="PANTHER" id="PTHR31944:SF131">
    <property type="entry name" value="HEME-RESPONSIVE ZINC FINGER TRANSCRIPTION FACTOR HAP1"/>
    <property type="match status" value="1"/>
</dbReference>
<keyword evidence="5" id="KW-0804">Transcription</keyword>
<feature type="region of interest" description="Disordered" evidence="7">
    <location>
        <begin position="1"/>
        <end position="152"/>
    </location>
</feature>
<feature type="compositionally biased region" description="Low complexity" evidence="7">
    <location>
        <begin position="226"/>
        <end position="235"/>
    </location>
</feature>
<protein>
    <recommendedName>
        <fullName evidence="8">Zn(2)-C6 fungal-type domain-containing protein</fullName>
    </recommendedName>
</protein>